<evidence type="ECO:0000313" key="3">
    <source>
        <dbReference type="Proteomes" id="UP000714380"/>
    </source>
</evidence>
<keyword evidence="3" id="KW-1185">Reference proteome</keyword>
<evidence type="ECO:0000313" key="2">
    <source>
        <dbReference type="EMBL" id="MCA6062219.1"/>
    </source>
</evidence>
<dbReference type="PROSITE" id="PS51273">
    <property type="entry name" value="GATASE_TYPE_1"/>
    <property type="match status" value="1"/>
</dbReference>
<dbReference type="RefSeq" id="WP_225670944.1">
    <property type="nucleotide sequence ID" value="NZ_JAEDAH010000005.1"/>
</dbReference>
<dbReference type="CDD" id="cd01741">
    <property type="entry name" value="GATase1_1"/>
    <property type="match status" value="1"/>
</dbReference>
<keyword evidence="2" id="KW-0315">Glutamine amidotransferase</keyword>
<dbReference type="Pfam" id="PF00117">
    <property type="entry name" value="GATase"/>
    <property type="match status" value="1"/>
</dbReference>
<feature type="domain" description="Glutamine amidotransferase" evidence="1">
    <location>
        <begin position="43"/>
        <end position="188"/>
    </location>
</feature>
<dbReference type="InterPro" id="IPR017926">
    <property type="entry name" value="GATASE"/>
</dbReference>
<dbReference type="PANTHER" id="PTHR42695:SF5">
    <property type="entry name" value="GLUTAMINE AMIDOTRANSFERASE YLR126C-RELATED"/>
    <property type="match status" value="1"/>
</dbReference>
<dbReference type="Proteomes" id="UP000714380">
    <property type="component" value="Unassembled WGS sequence"/>
</dbReference>
<reference evidence="2 3" key="1">
    <citation type="submission" date="2020-12" db="EMBL/GenBank/DDBJ databases">
        <title>Novel Thalassolituus-related marine hydrocarbonoclastic bacteria mediated algae-derived hydrocarbons mineralization in twilight zone of the northern South China Sea.</title>
        <authorList>
            <person name="Dong C."/>
        </authorList>
    </citation>
    <scope>NUCLEOTIDE SEQUENCE [LARGE SCALE GENOMIC DNA]</scope>
    <source>
        <strain evidence="2 3">IMCC1826</strain>
    </source>
</reference>
<dbReference type="InterPro" id="IPR029062">
    <property type="entry name" value="Class_I_gatase-like"/>
</dbReference>
<sequence length="228" mass="25652">MHAVILEHIEYEGSGYCEQWLQLHTAEISRVQLYNEHYILPGLAHVDLLIICGGPMSIHDEHEHPWLSAEKAYIRQAIDSGCAILGLCLGAQLIASQCGAEIRRNHQAEIGWFELTGLSPDADTYRFPDTFTVMEWHYDTFDLPAGAKRLASSPSYENQAFQIGRRIIGLQFHPEMTSAEIQYFIRDFSWELKAEPGIQSADVIERGITAYAGAANKLLADLLVYLSE</sequence>
<accession>A0ABS7ZKG8</accession>
<comment type="caution">
    <text evidence="2">The sequence shown here is derived from an EMBL/GenBank/DDBJ whole genome shotgun (WGS) entry which is preliminary data.</text>
</comment>
<proteinExistence type="predicted"/>
<dbReference type="Gene3D" id="3.40.50.880">
    <property type="match status" value="1"/>
</dbReference>
<evidence type="ECO:0000259" key="1">
    <source>
        <dbReference type="Pfam" id="PF00117"/>
    </source>
</evidence>
<dbReference type="PANTHER" id="PTHR42695">
    <property type="entry name" value="GLUTAMINE AMIDOTRANSFERASE YLR126C-RELATED"/>
    <property type="match status" value="1"/>
</dbReference>
<dbReference type="EMBL" id="JAEDAH010000005">
    <property type="protein sequence ID" value="MCA6062219.1"/>
    <property type="molecule type" value="Genomic_DNA"/>
</dbReference>
<organism evidence="2 3">
    <name type="scientific">Thalassolituus marinus</name>
    <dbReference type="NCBI Taxonomy" id="671053"/>
    <lineage>
        <taxon>Bacteria</taxon>
        <taxon>Pseudomonadati</taxon>
        <taxon>Pseudomonadota</taxon>
        <taxon>Gammaproteobacteria</taxon>
        <taxon>Oceanospirillales</taxon>
        <taxon>Oceanospirillaceae</taxon>
        <taxon>Thalassolituus</taxon>
    </lineage>
</organism>
<dbReference type="SUPFAM" id="SSF52317">
    <property type="entry name" value="Class I glutamine amidotransferase-like"/>
    <property type="match status" value="1"/>
</dbReference>
<dbReference type="InterPro" id="IPR044992">
    <property type="entry name" value="ChyE-like"/>
</dbReference>
<gene>
    <name evidence="2" type="ORF">I9W95_01225</name>
</gene>
<protein>
    <submittedName>
        <fullName evidence="2">Type 1 glutamine amidotransferase</fullName>
    </submittedName>
</protein>
<name>A0ABS7ZKG8_9GAMM</name>